<evidence type="ECO:0000256" key="8">
    <source>
        <dbReference type="ARBA" id="ARBA00023163"/>
    </source>
</evidence>
<evidence type="ECO:0000256" key="2">
    <source>
        <dbReference type="ARBA" id="ARBA00006457"/>
    </source>
</evidence>
<keyword evidence="6" id="KW-0156">Chromatin regulator</keyword>
<dbReference type="AlphaFoldDB" id="A0A165GJE0"/>
<accession>A0A165GJE0</accession>
<evidence type="ECO:0000256" key="7">
    <source>
        <dbReference type="ARBA" id="ARBA00023015"/>
    </source>
</evidence>
<dbReference type="Pfam" id="PF00850">
    <property type="entry name" value="Hist_deacetyl"/>
    <property type="match status" value="1"/>
</dbReference>
<comment type="subcellular location">
    <subcellularLocation>
        <location evidence="1">Nucleus</location>
    </subcellularLocation>
</comment>
<sequence length="426" mass="46273">MGFENEDCAGSPDSASRKVCYVVSNDLVKCSSLLPSNHHRSFLVHSLAKAYGLFDPSTDRNRTKLQILRPTPANYKDLSVYHSRDYLSAVLNEENTEETFRASGLSRMDDSGYGLEHDCPLFTGLPAYVKLVAGATLTAAKSLQSGDVNVAICWDGGRHHARKSQASGFCYVADCILAILALKRTQVFFSPTPRKARIMYLDLDLHFSDAVCEAFVSSADHSGAPQVLTLSVHHTSPGFFPVSHLASLSDPASPAFDPFSLSLPLAAGASDASFAKIWPSVERVKDAFEPDFVVVQCGMDGLAGDPNAVWNWSLGSANGSVGWCLKRICNEWNCKTLLLGGGGGYNSANVARAWTYLTSIALDQFLSLDSDIPDHAAFPLYAPTFTLDVPPGTTPDRNTDEFLAEIDALFRRISEIIRNRMASVQC</sequence>
<dbReference type="InterPro" id="IPR023801">
    <property type="entry name" value="His_deacetylse_dom"/>
</dbReference>
<dbReference type="EC" id="3.5.1.98" evidence="3"/>
<dbReference type="GO" id="GO:0031507">
    <property type="term" value="P:heterochromatin formation"/>
    <property type="evidence" value="ECO:0007669"/>
    <property type="project" value="TreeGrafter"/>
</dbReference>
<dbReference type="SUPFAM" id="SSF52768">
    <property type="entry name" value="Arginase/deacetylase"/>
    <property type="match status" value="1"/>
</dbReference>
<dbReference type="RefSeq" id="XP_040768174.1">
    <property type="nucleotide sequence ID" value="XM_040906182.1"/>
</dbReference>
<proteinExistence type="inferred from homology"/>
<comment type="similarity">
    <text evidence="2">Belongs to the histone deacetylase family. HD type 1 subfamily.</text>
</comment>
<keyword evidence="9" id="KW-0539">Nucleus</keyword>
<protein>
    <recommendedName>
        <fullName evidence="3">histone deacetylase</fullName>
        <ecNumber evidence="3">3.5.1.98</ecNumber>
    </recommendedName>
</protein>
<dbReference type="PANTHER" id="PTHR10625:SF14">
    <property type="entry name" value="HISTONE DEACETYLASE 8"/>
    <property type="match status" value="1"/>
</dbReference>
<organism evidence="11 12">
    <name type="scientific">Laetiporus sulphureus 93-53</name>
    <dbReference type="NCBI Taxonomy" id="1314785"/>
    <lineage>
        <taxon>Eukaryota</taxon>
        <taxon>Fungi</taxon>
        <taxon>Dikarya</taxon>
        <taxon>Basidiomycota</taxon>
        <taxon>Agaricomycotina</taxon>
        <taxon>Agaricomycetes</taxon>
        <taxon>Polyporales</taxon>
        <taxon>Laetiporus</taxon>
    </lineage>
</organism>
<evidence type="ECO:0000313" key="12">
    <source>
        <dbReference type="Proteomes" id="UP000076871"/>
    </source>
</evidence>
<evidence type="ECO:0000256" key="3">
    <source>
        <dbReference type="ARBA" id="ARBA00012111"/>
    </source>
</evidence>
<dbReference type="OrthoDB" id="73273at2759"/>
<feature type="domain" description="Histone deacetylase" evidence="10">
    <location>
        <begin position="59"/>
        <end position="359"/>
    </location>
</feature>
<dbReference type="EMBL" id="KV427609">
    <property type="protein sequence ID" value="KZT10434.1"/>
    <property type="molecule type" value="Genomic_DNA"/>
</dbReference>
<evidence type="ECO:0000256" key="5">
    <source>
        <dbReference type="ARBA" id="ARBA00022801"/>
    </source>
</evidence>
<name>A0A165GJE0_9APHY</name>
<dbReference type="GO" id="GO:0005634">
    <property type="term" value="C:nucleus"/>
    <property type="evidence" value="ECO:0007669"/>
    <property type="project" value="UniProtKB-SubCell"/>
</dbReference>
<evidence type="ECO:0000256" key="9">
    <source>
        <dbReference type="ARBA" id="ARBA00023242"/>
    </source>
</evidence>
<keyword evidence="12" id="KW-1185">Reference proteome</keyword>
<reference evidence="11 12" key="1">
    <citation type="journal article" date="2016" name="Mol. Biol. Evol.">
        <title>Comparative Genomics of Early-Diverging Mushroom-Forming Fungi Provides Insights into the Origins of Lignocellulose Decay Capabilities.</title>
        <authorList>
            <person name="Nagy L.G."/>
            <person name="Riley R."/>
            <person name="Tritt A."/>
            <person name="Adam C."/>
            <person name="Daum C."/>
            <person name="Floudas D."/>
            <person name="Sun H."/>
            <person name="Yadav J.S."/>
            <person name="Pangilinan J."/>
            <person name="Larsson K.H."/>
            <person name="Matsuura K."/>
            <person name="Barry K."/>
            <person name="Labutti K."/>
            <person name="Kuo R."/>
            <person name="Ohm R.A."/>
            <person name="Bhattacharya S.S."/>
            <person name="Shirouzu T."/>
            <person name="Yoshinaga Y."/>
            <person name="Martin F.M."/>
            <person name="Grigoriev I.V."/>
            <person name="Hibbett D.S."/>
        </authorList>
    </citation>
    <scope>NUCLEOTIDE SEQUENCE [LARGE SCALE GENOMIC DNA]</scope>
    <source>
        <strain evidence="11 12">93-53</strain>
    </source>
</reference>
<dbReference type="PRINTS" id="PR01270">
    <property type="entry name" value="HDASUPER"/>
</dbReference>
<keyword evidence="8" id="KW-0804">Transcription</keyword>
<dbReference type="GO" id="GO:0141221">
    <property type="term" value="F:histone deacetylase activity, hydrolytic mechanism"/>
    <property type="evidence" value="ECO:0007669"/>
    <property type="project" value="UniProtKB-EC"/>
</dbReference>
<dbReference type="GeneID" id="63823211"/>
<keyword evidence="7" id="KW-0805">Transcription regulation</keyword>
<dbReference type="InterPro" id="IPR023696">
    <property type="entry name" value="Ureohydrolase_dom_sf"/>
</dbReference>
<evidence type="ECO:0000256" key="4">
    <source>
        <dbReference type="ARBA" id="ARBA00022491"/>
    </source>
</evidence>
<evidence type="ECO:0000256" key="6">
    <source>
        <dbReference type="ARBA" id="ARBA00022853"/>
    </source>
</evidence>
<dbReference type="InterPro" id="IPR000286">
    <property type="entry name" value="HDACs"/>
</dbReference>
<keyword evidence="5" id="KW-0378">Hydrolase</keyword>
<evidence type="ECO:0000259" key="10">
    <source>
        <dbReference type="Pfam" id="PF00850"/>
    </source>
</evidence>
<evidence type="ECO:0000313" key="11">
    <source>
        <dbReference type="EMBL" id="KZT10434.1"/>
    </source>
</evidence>
<keyword evidence="4" id="KW-0678">Repressor</keyword>
<gene>
    <name evidence="11" type="ORF">LAESUDRAFT_694052</name>
</gene>
<dbReference type="Proteomes" id="UP000076871">
    <property type="component" value="Unassembled WGS sequence"/>
</dbReference>
<dbReference type="STRING" id="1314785.A0A165GJE0"/>
<evidence type="ECO:0000256" key="1">
    <source>
        <dbReference type="ARBA" id="ARBA00004123"/>
    </source>
</evidence>
<dbReference type="PANTHER" id="PTHR10625">
    <property type="entry name" value="HISTONE DEACETYLASE HDAC1-RELATED"/>
    <property type="match status" value="1"/>
</dbReference>
<dbReference type="InterPro" id="IPR037138">
    <property type="entry name" value="His_deacetylse_dom_sf"/>
</dbReference>
<dbReference type="InParanoid" id="A0A165GJE0"/>
<dbReference type="Gene3D" id="3.40.800.20">
    <property type="entry name" value="Histone deacetylase domain"/>
    <property type="match status" value="1"/>
</dbReference>